<sequence>MRSGSSGPGKAHRHRNFPWVAPVSQNEHVQTKSLDRALLAVFAIFGLNGMIFASWAARIPAAAESLGIGSAGVGVLLLFSAVGSVSSLPLSGAVAQRVGTANAVRLGGLLASFAALVIAAGLAWSSIPLTAGGLLIFGAGIGLWDVAMNLEGTEVEHRLNRTVMPKFHAAFSGGAFVGAMIGAVLSAVGVSLSLHLIGIVVIAVVLVILVPRAFLPDAPVQELGEPVAKPSSFAAWKEGRTLLIGVVVLGAALTEGAANDWVAKATVDGLQASETAGAVMFGVFVAAMTATRWFGARLIDRIGRVRALRLCMSASLVGLVLFVAAPNLWLAGIGVILWGIGAALGFPMGMSAAGDDPALAAGRVSVVSTLGYTAFFVGPPVLGFLGELWGLRNALLVVGAAILLSIVFAPAAAERRSSAPTERNPAV</sequence>
<evidence type="ECO:0000256" key="5">
    <source>
        <dbReference type="SAM" id="Phobius"/>
    </source>
</evidence>
<feature type="transmembrane region" description="Helical" evidence="5">
    <location>
        <begin position="167"/>
        <end position="188"/>
    </location>
</feature>
<feature type="transmembrane region" description="Helical" evidence="5">
    <location>
        <begin position="278"/>
        <end position="295"/>
    </location>
</feature>
<dbReference type="InterPro" id="IPR011701">
    <property type="entry name" value="MFS"/>
</dbReference>
<keyword evidence="8" id="KW-1185">Reference proteome</keyword>
<accession>A0ABR8YE03</accession>
<feature type="transmembrane region" description="Helical" evidence="5">
    <location>
        <begin position="103"/>
        <end position="123"/>
    </location>
</feature>
<comment type="subcellular location">
    <subcellularLocation>
        <location evidence="1">Cell membrane</location>
        <topology evidence="1">Multi-pass membrane protein</topology>
    </subcellularLocation>
</comment>
<feature type="transmembrane region" description="Helical" evidence="5">
    <location>
        <begin position="241"/>
        <end position="258"/>
    </location>
</feature>
<evidence type="ECO:0000256" key="2">
    <source>
        <dbReference type="ARBA" id="ARBA00022692"/>
    </source>
</evidence>
<dbReference type="PANTHER" id="PTHR23514:SF13">
    <property type="entry name" value="INNER MEMBRANE PROTEIN YBJJ"/>
    <property type="match status" value="1"/>
</dbReference>
<comment type="caution">
    <text evidence="7">The sequence shown here is derived from an EMBL/GenBank/DDBJ whole genome shotgun (WGS) entry which is preliminary data.</text>
</comment>
<evidence type="ECO:0000256" key="4">
    <source>
        <dbReference type="ARBA" id="ARBA00023136"/>
    </source>
</evidence>
<dbReference type="EMBL" id="JACSQC010000001">
    <property type="protein sequence ID" value="MBD8042449.1"/>
    <property type="molecule type" value="Genomic_DNA"/>
</dbReference>
<dbReference type="Proteomes" id="UP000652763">
    <property type="component" value="Unassembled WGS sequence"/>
</dbReference>
<gene>
    <name evidence="7" type="ORF">H9638_01355</name>
</gene>
<feature type="domain" description="Major facilitator superfamily (MFS) profile" evidence="6">
    <location>
        <begin position="34"/>
        <end position="417"/>
    </location>
</feature>
<feature type="transmembrane region" description="Helical" evidence="5">
    <location>
        <begin position="37"/>
        <end position="56"/>
    </location>
</feature>
<evidence type="ECO:0000259" key="6">
    <source>
        <dbReference type="PROSITE" id="PS50850"/>
    </source>
</evidence>
<dbReference type="InterPro" id="IPR036259">
    <property type="entry name" value="MFS_trans_sf"/>
</dbReference>
<feature type="transmembrane region" description="Helical" evidence="5">
    <location>
        <begin position="129"/>
        <end position="147"/>
    </location>
</feature>
<protein>
    <submittedName>
        <fullName evidence="7">MFS transporter</fullName>
    </submittedName>
</protein>
<dbReference type="Pfam" id="PF07690">
    <property type="entry name" value="MFS_1"/>
    <property type="match status" value="1"/>
</dbReference>
<reference evidence="7 8" key="1">
    <citation type="submission" date="2020-08" db="EMBL/GenBank/DDBJ databases">
        <title>A Genomic Blueprint of the Chicken Gut Microbiome.</title>
        <authorList>
            <person name="Gilroy R."/>
            <person name="Ravi A."/>
            <person name="Getino M."/>
            <person name="Pursley I."/>
            <person name="Horton D.L."/>
            <person name="Alikhan N.-F."/>
            <person name="Baker D."/>
            <person name="Gharbi K."/>
            <person name="Hall N."/>
            <person name="Watson M."/>
            <person name="Adriaenssens E.M."/>
            <person name="Foster-Nyarko E."/>
            <person name="Jarju S."/>
            <person name="Secka A."/>
            <person name="Antonio M."/>
            <person name="Oren A."/>
            <person name="Chaudhuri R."/>
            <person name="La Ragione R.M."/>
            <person name="Hildebrand F."/>
            <person name="Pallen M.J."/>
        </authorList>
    </citation>
    <scope>NUCLEOTIDE SEQUENCE [LARGE SCALE GENOMIC DNA]</scope>
    <source>
        <strain evidence="7 8">Sa2BUA2</strain>
    </source>
</reference>
<dbReference type="PANTHER" id="PTHR23514">
    <property type="entry name" value="BYPASS OF STOP CODON PROTEIN 6"/>
    <property type="match status" value="1"/>
</dbReference>
<evidence type="ECO:0000256" key="3">
    <source>
        <dbReference type="ARBA" id="ARBA00022989"/>
    </source>
</evidence>
<dbReference type="SUPFAM" id="SSF103473">
    <property type="entry name" value="MFS general substrate transporter"/>
    <property type="match status" value="1"/>
</dbReference>
<feature type="transmembrane region" description="Helical" evidence="5">
    <location>
        <begin position="394"/>
        <end position="413"/>
    </location>
</feature>
<keyword evidence="3 5" id="KW-1133">Transmembrane helix</keyword>
<feature type="transmembrane region" description="Helical" evidence="5">
    <location>
        <begin position="194"/>
        <end position="215"/>
    </location>
</feature>
<evidence type="ECO:0000313" key="8">
    <source>
        <dbReference type="Proteomes" id="UP000652763"/>
    </source>
</evidence>
<dbReference type="InterPro" id="IPR051788">
    <property type="entry name" value="MFS_Transporter"/>
</dbReference>
<dbReference type="InterPro" id="IPR020846">
    <property type="entry name" value="MFS_dom"/>
</dbReference>
<proteinExistence type="predicted"/>
<keyword evidence="2 5" id="KW-0812">Transmembrane</keyword>
<dbReference type="PROSITE" id="PS50850">
    <property type="entry name" value="MFS"/>
    <property type="match status" value="1"/>
</dbReference>
<evidence type="ECO:0000313" key="7">
    <source>
        <dbReference type="EMBL" id="MBD8042449.1"/>
    </source>
</evidence>
<dbReference type="CDD" id="cd17393">
    <property type="entry name" value="MFS_MosC_like"/>
    <property type="match status" value="1"/>
</dbReference>
<dbReference type="Gene3D" id="1.20.1250.20">
    <property type="entry name" value="MFS general substrate transporter like domains"/>
    <property type="match status" value="2"/>
</dbReference>
<name>A0ABR8YE03_9MICC</name>
<evidence type="ECO:0000256" key="1">
    <source>
        <dbReference type="ARBA" id="ARBA00004651"/>
    </source>
</evidence>
<keyword evidence="4 5" id="KW-0472">Membrane</keyword>
<feature type="transmembrane region" description="Helical" evidence="5">
    <location>
        <begin position="360"/>
        <end position="382"/>
    </location>
</feature>
<feature type="transmembrane region" description="Helical" evidence="5">
    <location>
        <begin position="68"/>
        <end position="91"/>
    </location>
</feature>
<organism evidence="7 8">
    <name type="scientific">Arthrobacter pullicola</name>
    <dbReference type="NCBI Taxonomy" id="2762224"/>
    <lineage>
        <taxon>Bacteria</taxon>
        <taxon>Bacillati</taxon>
        <taxon>Actinomycetota</taxon>
        <taxon>Actinomycetes</taxon>
        <taxon>Micrococcales</taxon>
        <taxon>Micrococcaceae</taxon>
        <taxon>Arthrobacter</taxon>
    </lineage>
</organism>